<dbReference type="Pfam" id="PF00389">
    <property type="entry name" value="2-Hacid_dh"/>
    <property type="match status" value="1"/>
</dbReference>
<dbReference type="PROSITE" id="PS00671">
    <property type="entry name" value="D_2_HYDROXYACID_DH_3"/>
    <property type="match status" value="1"/>
</dbReference>
<dbReference type="EMBL" id="CP062796">
    <property type="protein sequence ID" value="QUL98950.1"/>
    <property type="molecule type" value="Genomic_DNA"/>
</dbReference>
<evidence type="ECO:0000256" key="1">
    <source>
        <dbReference type="ARBA" id="ARBA00005854"/>
    </source>
</evidence>
<evidence type="ECO:0000256" key="4">
    <source>
        <dbReference type="RuleBase" id="RU003719"/>
    </source>
</evidence>
<dbReference type="InterPro" id="IPR050223">
    <property type="entry name" value="D-isomer_2-hydroxyacid_DH"/>
</dbReference>
<dbReference type="InterPro" id="IPR006139">
    <property type="entry name" value="D-isomer_2_OHA_DH_cat_dom"/>
</dbReference>
<dbReference type="GO" id="GO:0051287">
    <property type="term" value="F:NAD binding"/>
    <property type="evidence" value="ECO:0007669"/>
    <property type="project" value="InterPro"/>
</dbReference>
<comment type="similarity">
    <text evidence="1 4">Belongs to the D-isomer specific 2-hydroxyacid dehydrogenase family.</text>
</comment>
<dbReference type="GO" id="GO:0005829">
    <property type="term" value="C:cytosol"/>
    <property type="evidence" value="ECO:0007669"/>
    <property type="project" value="TreeGrafter"/>
</dbReference>
<proteinExistence type="inferred from homology"/>
<reference evidence="7" key="2">
    <citation type="journal article" date="2023" name="Biology">
        <title>Prokaryotic Life Associated with Coal-Fire Gas Vents Revealed by Metagenomics.</title>
        <authorList>
            <person name="Kadnikov V.V."/>
            <person name="Mardanov A.V."/>
            <person name="Beletsky A.V."/>
            <person name="Karnachuk O.V."/>
            <person name="Ravin N.V."/>
        </authorList>
    </citation>
    <scope>NUCLEOTIDE SEQUENCE</scope>
    <source>
        <strain evidence="7">Bu02</strain>
    </source>
</reference>
<feature type="domain" description="D-isomer specific 2-hydroxyacid dehydrogenase NAD-binding" evidence="6">
    <location>
        <begin position="111"/>
        <end position="289"/>
    </location>
</feature>
<dbReference type="InterPro" id="IPR029753">
    <property type="entry name" value="D-isomer_DH_CS"/>
</dbReference>
<dbReference type="KEGG" id="fcz:IMF26_02440"/>
<dbReference type="PANTHER" id="PTHR10996">
    <property type="entry name" value="2-HYDROXYACID DEHYDROGENASE-RELATED"/>
    <property type="match status" value="1"/>
</dbReference>
<evidence type="ECO:0000259" key="6">
    <source>
        <dbReference type="Pfam" id="PF02826"/>
    </source>
</evidence>
<keyword evidence="3" id="KW-0520">NAD</keyword>
<gene>
    <name evidence="7" type="ORF">IMF26_02440</name>
</gene>
<dbReference type="Gene3D" id="3.40.50.720">
    <property type="entry name" value="NAD(P)-binding Rossmann-like Domain"/>
    <property type="match status" value="2"/>
</dbReference>
<dbReference type="PROSITE" id="PS00065">
    <property type="entry name" value="D_2_HYDROXYACID_DH_1"/>
    <property type="match status" value="1"/>
</dbReference>
<organism evidence="7">
    <name type="scientific">Candidatus Fermentithermobacillus carboniphilus</name>
    <dbReference type="NCBI Taxonomy" id="3085328"/>
    <lineage>
        <taxon>Bacteria</taxon>
        <taxon>Bacillati</taxon>
        <taxon>Bacillota</taxon>
        <taxon>Candidatus Fermentithermobacillia</taxon>
        <taxon>Candidatus Fermentithermobacillales</taxon>
        <taxon>Candidatus Fermentithermobacillaceae</taxon>
        <taxon>Candidatus Fermentithermobacillus</taxon>
    </lineage>
</organism>
<name>A0AAT9LD21_9FIRM</name>
<dbReference type="AlphaFoldDB" id="A0AAT9LD21"/>
<dbReference type="CDD" id="cd05301">
    <property type="entry name" value="GDH"/>
    <property type="match status" value="1"/>
</dbReference>
<dbReference type="PANTHER" id="PTHR10996:SF178">
    <property type="entry name" value="2-HYDROXYACID DEHYDROGENASE YGL185C-RELATED"/>
    <property type="match status" value="1"/>
</dbReference>
<dbReference type="InterPro" id="IPR036291">
    <property type="entry name" value="NAD(P)-bd_dom_sf"/>
</dbReference>
<dbReference type="SUPFAM" id="SSF51735">
    <property type="entry name" value="NAD(P)-binding Rossmann-fold domains"/>
    <property type="match status" value="1"/>
</dbReference>
<dbReference type="GO" id="GO:0016618">
    <property type="term" value="F:hydroxypyruvate reductase [NAD(P)H] activity"/>
    <property type="evidence" value="ECO:0007669"/>
    <property type="project" value="TreeGrafter"/>
</dbReference>
<dbReference type="FunFam" id="3.40.50.720:FF:000462">
    <property type="entry name" value="Glyoxylate reductase (NADP+)"/>
    <property type="match status" value="1"/>
</dbReference>
<dbReference type="InterPro" id="IPR006140">
    <property type="entry name" value="D-isomer_DH_NAD-bd"/>
</dbReference>
<reference evidence="7" key="1">
    <citation type="submission" date="2020-10" db="EMBL/GenBank/DDBJ databases">
        <authorList>
            <person name="Kadnikov V."/>
            <person name="Beletsky A.V."/>
            <person name="Mardanov A.V."/>
            <person name="Karnachuk O.V."/>
            <person name="Ravin N.V."/>
        </authorList>
    </citation>
    <scope>NUCLEOTIDE SEQUENCE</scope>
    <source>
        <strain evidence="7">Bu02</strain>
    </source>
</reference>
<evidence type="ECO:0000256" key="2">
    <source>
        <dbReference type="ARBA" id="ARBA00023002"/>
    </source>
</evidence>
<dbReference type="SUPFAM" id="SSF52283">
    <property type="entry name" value="Formate/glycerate dehydrogenase catalytic domain-like"/>
    <property type="match status" value="1"/>
</dbReference>
<protein>
    <submittedName>
        <fullName evidence="7">D-glycerate dehydrogenase</fullName>
    </submittedName>
</protein>
<dbReference type="InterPro" id="IPR029752">
    <property type="entry name" value="D-isomer_DH_CS1"/>
</dbReference>
<sequence length="329" mass="36813">MGGKRVYVTRKIPQSALDILEECFEVSVFPEEDRVVPREILLREVRQVDALFCLLTDRVDKELLDAAPNLKIVANMAVGYDNIDVAACTERKIVVTNTPGVLTEATADLTFALLLATARRLPESERFLRDGKWKTWSPMLLTGQEVYGATLGILGLGRIGRAVARRAKGFDMKVLYYSRHRDLDAEEKLGILYRDKDELLKESDYVSIHLPLTAETRGFIGERELGLMKPTAVLINTARGPVVDENALYRALKERRIWAAGLDVFETEPLPLDSPLRTLPNVVLLPHIGSATIKTRTDMAIIAARNIRDYLLAGKPHTPVNPEVLETRS</sequence>
<evidence type="ECO:0000313" key="7">
    <source>
        <dbReference type="EMBL" id="QUL98950.1"/>
    </source>
</evidence>
<evidence type="ECO:0000256" key="3">
    <source>
        <dbReference type="ARBA" id="ARBA00023027"/>
    </source>
</evidence>
<keyword evidence="2 4" id="KW-0560">Oxidoreductase</keyword>
<feature type="domain" description="D-isomer specific 2-hydroxyacid dehydrogenase catalytic" evidence="5">
    <location>
        <begin position="6"/>
        <end position="321"/>
    </location>
</feature>
<dbReference type="GO" id="GO:0030267">
    <property type="term" value="F:glyoxylate reductase (NADPH) activity"/>
    <property type="evidence" value="ECO:0007669"/>
    <property type="project" value="TreeGrafter"/>
</dbReference>
<dbReference type="Pfam" id="PF02826">
    <property type="entry name" value="2-Hacid_dh_C"/>
    <property type="match status" value="1"/>
</dbReference>
<evidence type="ECO:0000259" key="5">
    <source>
        <dbReference type="Pfam" id="PF00389"/>
    </source>
</evidence>
<accession>A0AAT9LD21</accession>